<evidence type="ECO:0000313" key="2">
    <source>
        <dbReference type="RefSeq" id="XP_011630703.1"/>
    </source>
</evidence>
<dbReference type="Proteomes" id="UP000504615">
    <property type="component" value="Unplaced"/>
</dbReference>
<gene>
    <name evidence="2" type="primary">LOC105422855</name>
</gene>
<evidence type="ECO:0000313" key="1">
    <source>
        <dbReference type="Proteomes" id="UP000504615"/>
    </source>
</evidence>
<dbReference type="OrthoDB" id="7554583at2759"/>
<proteinExistence type="predicted"/>
<name>A0A6I9VSH2_9HYME</name>
<keyword evidence="1" id="KW-1185">Reference proteome</keyword>
<protein>
    <submittedName>
        <fullName evidence="2">Uncharacterized protein LOC105422855</fullName>
    </submittedName>
</protein>
<sequence length="195" mass="22080">MWQAQRRITLRLARAYRTVSHAAATVLAGTPPLDLLALGHAEVYRHVRQVKEQGVVPTARIMEPLRLKVRQWVIESWKARLHEPTVAGARTVEAIRPCLEDWLGRAHGGLSFRLVQVLTGGCFGRYLHRIGRERTARCPHCAADEDSAQHTLEECDAWVVERGVLVPVLDGDFSLSTIVRRMVDSEEIWREVSSF</sequence>
<dbReference type="KEGG" id="pbar:105422855"/>
<accession>A0A6I9VSH2</accession>
<reference evidence="2" key="1">
    <citation type="submission" date="2025-08" db="UniProtKB">
        <authorList>
            <consortium name="RefSeq"/>
        </authorList>
    </citation>
    <scope>IDENTIFICATION</scope>
</reference>
<dbReference type="AlphaFoldDB" id="A0A6I9VSH2"/>
<dbReference type="GeneID" id="105422855"/>
<dbReference type="RefSeq" id="XP_011630703.1">
    <property type="nucleotide sequence ID" value="XM_011632401.1"/>
</dbReference>
<organism evidence="1 2">
    <name type="scientific">Pogonomyrmex barbatus</name>
    <name type="common">red harvester ant</name>
    <dbReference type="NCBI Taxonomy" id="144034"/>
    <lineage>
        <taxon>Eukaryota</taxon>
        <taxon>Metazoa</taxon>
        <taxon>Ecdysozoa</taxon>
        <taxon>Arthropoda</taxon>
        <taxon>Hexapoda</taxon>
        <taxon>Insecta</taxon>
        <taxon>Pterygota</taxon>
        <taxon>Neoptera</taxon>
        <taxon>Endopterygota</taxon>
        <taxon>Hymenoptera</taxon>
        <taxon>Apocrita</taxon>
        <taxon>Aculeata</taxon>
        <taxon>Formicoidea</taxon>
        <taxon>Formicidae</taxon>
        <taxon>Myrmicinae</taxon>
        <taxon>Pogonomyrmex</taxon>
    </lineage>
</organism>